<reference evidence="3 4" key="1">
    <citation type="submission" date="2018-08" db="EMBL/GenBank/DDBJ databases">
        <title>Mucilaginibacter sp. MYSH2.</title>
        <authorList>
            <person name="Seo T."/>
        </authorList>
    </citation>
    <scope>NUCLEOTIDE SEQUENCE [LARGE SCALE GENOMIC DNA]</scope>
    <source>
        <strain evidence="3 4">MYSH2</strain>
    </source>
</reference>
<feature type="domain" description="Macroglobulin" evidence="1">
    <location>
        <begin position="430"/>
        <end position="513"/>
    </location>
</feature>
<name>A0A372NX05_9SPHI</name>
<evidence type="ECO:0000313" key="4">
    <source>
        <dbReference type="Proteomes" id="UP000264217"/>
    </source>
</evidence>
<dbReference type="EMBL" id="QWDC01000001">
    <property type="protein sequence ID" value="RFZ94645.1"/>
    <property type="molecule type" value="Genomic_DNA"/>
</dbReference>
<organism evidence="3 4">
    <name type="scientific">Mucilaginibacter conchicola</name>
    <dbReference type="NCBI Taxonomy" id="2303333"/>
    <lineage>
        <taxon>Bacteria</taxon>
        <taxon>Pseudomonadati</taxon>
        <taxon>Bacteroidota</taxon>
        <taxon>Sphingobacteriia</taxon>
        <taxon>Sphingobacteriales</taxon>
        <taxon>Sphingobacteriaceae</taxon>
        <taxon>Mucilaginibacter</taxon>
    </lineage>
</organism>
<dbReference type="InterPro" id="IPR002890">
    <property type="entry name" value="MG2"/>
</dbReference>
<keyword evidence="4" id="KW-1185">Reference proteome</keyword>
<dbReference type="Pfam" id="PF01835">
    <property type="entry name" value="MG2"/>
    <property type="match status" value="1"/>
</dbReference>
<proteinExistence type="predicted"/>
<evidence type="ECO:0000259" key="1">
    <source>
        <dbReference type="Pfam" id="PF01835"/>
    </source>
</evidence>
<accession>A0A372NX05</accession>
<dbReference type="Pfam" id="PF07715">
    <property type="entry name" value="Plug"/>
    <property type="match status" value="1"/>
</dbReference>
<dbReference type="Gene3D" id="2.60.40.1930">
    <property type="match status" value="1"/>
</dbReference>
<gene>
    <name evidence="3" type="ORF">D0C36_03630</name>
</gene>
<dbReference type="AlphaFoldDB" id="A0A372NX05"/>
<protein>
    <recommendedName>
        <fullName evidence="5">TonB-dependent receptor plug domain-containing protein</fullName>
    </recommendedName>
</protein>
<dbReference type="RefSeq" id="WP_117390206.1">
    <property type="nucleotide sequence ID" value="NZ_QWDC01000001.1"/>
</dbReference>
<dbReference type="InterPro" id="IPR008969">
    <property type="entry name" value="CarboxyPept-like_regulatory"/>
</dbReference>
<dbReference type="Pfam" id="PF13715">
    <property type="entry name" value="CarbopepD_reg_2"/>
    <property type="match status" value="1"/>
</dbReference>
<dbReference type="GO" id="GO:0004866">
    <property type="term" value="F:endopeptidase inhibitor activity"/>
    <property type="evidence" value="ECO:0007669"/>
    <property type="project" value="InterPro"/>
</dbReference>
<dbReference type="Gene3D" id="2.170.130.10">
    <property type="entry name" value="TonB-dependent receptor, plug domain"/>
    <property type="match status" value="1"/>
</dbReference>
<dbReference type="Proteomes" id="UP000264217">
    <property type="component" value="Unassembled WGS sequence"/>
</dbReference>
<dbReference type="Gene3D" id="2.60.40.1120">
    <property type="entry name" value="Carboxypeptidase-like, regulatory domain"/>
    <property type="match status" value="1"/>
</dbReference>
<dbReference type="InterPro" id="IPR037066">
    <property type="entry name" value="Plug_dom_sf"/>
</dbReference>
<evidence type="ECO:0008006" key="5">
    <source>
        <dbReference type="Google" id="ProtNLM"/>
    </source>
</evidence>
<sequence length="1210" mass="134079">MKIYLILIILLFPPALFAQISISGRVLNQNDAKPIANASIFISNATTGSSTDAEGKFSLQNIKPGKYELVISAVGFETDTRPVNVSGTDVSLGDVRLFVKTNSLKEVVVTAKRDPNRQRNYELFKDEFLGSTPFAKDCEITNPQQLDLDYDYKTNILTASTFDALEIKNNALGYRLQYILKSFTLDFSNPANRSFSYAGSVFFKEMEGSPSQVKQWQKNRQLVYEGSQMHFLQALLNNKLDDEGFRVLRLPVNMARPTEATIISKINAFNILKDDDKKYRDSLAHWKKLYEMPRFQQKLSVFPLTANDLVRATKETGIFSLGCNLDALFITYNKYHRFPKNIPDKLSDPSNTDNTVLIFNEPEVQFDSNGSLINPDALVLDGVWLRPRIAGLLPLDYEPPKNEQLIATQKLLQSLSEKLSTYTADNVTEKAYLHLDKPYYAAGDTIYFKAYVTQGEQHLLSQMSGVLNVDLVGPNGETTRSMKLNLNDGLAWGDIAIPDSVKQGTYHLLAYTNYMRNTGSDHIFNKTVPVLNSPAAVGAIADTRHTPPTKPVNATSPARPKFDIQFFPEGGNLLVNTKAVIAVKAINSSGMGIKVKGIITDSKGKEIAGFTTGHAGLGSFTLNAEDNKVYTAMVNLPDGSSREFALPKAENKGYSIIVDNSDEKEIKITAKAGTDSPKDALLVAQAAGVVYYSSPIHANKPLTISNDKFPTGIVQYTLFSAAGEPINERLAFVKHNNNLKIGLLSQQQKYTPRQAVVIDVKAGDQSDEPVSGSFSMAVVDENKVPVNESAESTILSNLLLTSELKGYIEEPNYYFANNTTETRRELDLLMLTQGYRKFVWKQVLSGTHPANALKPQNGLQIAGYLKDLKDNPVANGKVRLMLRDKGTLILDTLADSKGYFVFDNLAFTDTVGVVLQGYKPNGGRDIKFILDNASTPVHLDHLSPDTAFTEAELAYLQTSKQFHTEQQRTGINSQVKMLKAVTVKAQKKAPELEFSQNKNGAGNADFIITSKQIENSGIRNLYLLLSSRVPFVEFTSGGEVYSRRATVGFQNDRMQMLVVLDGTAMPNSKGFNYLSQLYTDDIESVEVLNGTHLGAVYGPLAAGGVFVVTTKKAKKGVYEKYKPGTFSYRIPGFYKAREFYSPRYDAPNINKQNKDLRSTIYWNPNILTDAQGKASVSFFNADTPGNYLVIMEGIDGNGNIGRQQYRYKVE</sequence>
<dbReference type="InterPro" id="IPR012910">
    <property type="entry name" value="Plug_dom"/>
</dbReference>
<dbReference type="OrthoDB" id="679547at2"/>
<dbReference type="SUPFAM" id="SSF49464">
    <property type="entry name" value="Carboxypeptidase regulatory domain-like"/>
    <property type="match status" value="1"/>
</dbReference>
<comment type="caution">
    <text evidence="3">The sequence shown here is derived from an EMBL/GenBank/DDBJ whole genome shotgun (WGS) entry which is preliminary data.</text>
</comment>
<evidence type="ECO:0000259" key="2">
    <source>
        <dbReference type="Pfam" id="PF07715"/>
    </source>
</evidence>
<dbReference type="SUPFAM" id="SSF56935">
    <property type="entry name" value="Porins"/>
    <property type="match status" value="1"/>
</dbReference>
<evidence type="ECO:0000313" key="3">
    <source>
        <dbReference type="EMBL" id="RFZ94645.1"/>
    </source>
</evidence>
<feature type="domain" description="TonB-dependent receptor plug" evidence="2">
    <location>
        <begin position="1007"/>
        <end position="1105"/>
    </location>
</feature>